<dbReference type="PANTHER" id="PTHR42792">
    <property type="entry name" value="FLAGELLIN"/>
    <property type="match status" value="1"/>
</dbReference>
<dbReference type="GO" id="GO:0071973">
    <property type="term" value="P:bacterial-type flagellum-dependent cell motility"/>
    <property type="evidence" value="ECO:0007669"/>
    <property type="project" value="InterPro"/>
</dbReference>
<dbReference type="AlphaFoldDB" id="A0A1H2DS67"/>
<evidence type="ECO:0000256" key="2">
    <source>
        <dbReference type="ARBA" id="ARBA00005709"/>
    </source>
</evidence>
<dbReference type="GO" id="GO:0009424">
    <property type="term" value="C:bacterial-type flagellum hook"/>
    <property type="evidence" value="ECO:0007669"/>
    <property type="project" value="InterPro"/>
</dbReference>
<dbReference type="GO" id="GO:0005198">
    <property type="term" value="F:structural molecule activity"/>
    <property type="evidence" value="ECO:0007669"/>
    <property type="project" value="InterPro"/>
</dbReference>
<dbReference type="InterPro" id="IPR046358">
    <property type="entry name" value="Flagellin_C"/>
</dbReference>
<dbReference type="Pfam" id="PF00669">
    <property type="entry name" value="Flagellin_N"/>
    <property type="match status" value="1"/>
</dbReference>
<protein>
    <submittedName>
        <fullName evidence="6">Flagellin C-terminal helical region</fullName>
    </submittedName>
</protein>
<sequence length="1024" mass="111029">MRVPNLSMYGNATYRLGGLTGNLQDANEVMATQKRINSISDDPVGLSQVLDLKSSIGNLEQIGKNVNMGISWLSSAENSLDSVNDLILDAKTQVSRLINASMSDDERRNAIGSINSMVDQIITLGNTQINGNYIFGGTETDTPPLELDKDASRVLYKGNNTPFGIKTDKNVTVPVGRDGKSTFWEDKVEINSTNNTLIFKEDNGHGSASQIILKATLDDGSYTTAQLETAVKNALNDLSSSDGYGVTYDVAYDGEQKTFSIREDGSYDGFVRTEFMWESGADAYLSKISGSSSIDPDDINVTVENPDALAISTPEPHGTQPIRLTWQGDNTWELENNPGYTIIPLTLSGKDDSIGIDLNESGFADIIITLDTPVTAKGQYIEFEIVSAQGDHSIGHEIGFNTDNSIYAPPTSDTNAVFVTDLTIPDGAVIKFEEFDSAGQSGVLTADINTTGLGVNYTDMDSLAAVIESAMEKESKDNGKGINYAVSYDALESKFNIREDGTSLNELQLLWSNTPEASETGDILGYYPFDDIITYPTSDHTAQLNITIDSTNNKIAFEETDGGGGKSGTLWATVADGTYTSMADFEAAVEKALEDASVVPLSDYTVSYNAADKFSIQGGGALAGLDLLWSKADSAQNSIGKTLGFNPSNDTGLGIGPYEGENDMVLMTFDATNNVIDFEEISIDGKVSDQISISIPEGEYTGLDDVAAKIQTALRDESPNNVKYVVTYDSAGEFMIKGSDADIKGFSLLWQTGDNRDASAADMLGFYGDDKIGFSESDEQIVNITIDSTNNNNKINFREILKGNDGKAVDELTAMIKEKVYTSHSELALEVEKALEEESYKNGNHIDYSVSWDSYTKNFTIKENGTELESFDLLWQTGENAPVSAGGSGGSIGEILGFDIEDDIAAPVESEREVEWGIFNTLVDLNQYLADNDPYGIERTLGRLEAHFESMTSKIVDVGNKYNRLEIRNKITTENNLSLKERKSTIEDADIVEAVMNLQAIEAAYQASLSSTAKIMNLSLVDYL</sequence>
<dbReference type="Gene3D" id="1.20.1330.10">
    <property type="entry name" value="f41 fragment of flagellin, N-terminal domain"/>
    <property type="match status" value="2"/>
</dbReference>
<feature type="domain" description="Flagellin C-terminal" evidence="5">
    <location>
        <begin position="945"/>
        <end position="1024"/>
    </location>
</feature>
<dbReference type="InterPro" id="IPR013384">
    <property type="entry name" value="Flagell_FlgL"/>
</dbReference>
<dbReference type="PANTHER" id="PTHR42792:SF1">
    <property type="entry name" value="FLAGELLAR HOOK-ASSOCIATED PROTEIN 3"/>
    <property type="match status" value="1"/>
</dbReference>
<evidence type="ECO:0000256" key="1">
    <source>
        <dbReference type="ARBA" id="ARBA00004365"/>
    </source>
</evidence>
<dbReference type="InterPro" id="IPR001029">
    <property type="entry name" value="Flagellin_N"/>
</dbReference>
<evidence type="ECO:0000259" key="5">
    <source>
        <dbReference type="Pfam" id="PF00700"/>
    </source>
</evidence>
<reference evidence="7" key="1">
    <citation type="submission" date="2016-10" db="EMBL/GenBank/DDBJ databases">
        <authorList>
            <person name="Varghese N."/>
            <person name="Submissions S."/>
        </authorList>
    </citation>
    <scope>NUCLEOTIDE SEQUENCE [LARGE SCALE GENOMIC DNA]</scope>
    <source>
        <strain evidence="7">DSM 3384</strain>
    </source>
</reference>
<dbReference type="RefSeq" id="WP_092230227.1">
    <property type="nucleotide sequence ID" value="NZ_FNLL01000002.1"/>
</dbReference>
<evidence type="ECO:0000313" key="6">
    <source>
        <dbReference type="EMBL" id="SDT85730.1"/>
    </source>
</evidence>
<dbReference type="Pfam" id="PF00700">
    <property type="entry name" value="Flagellin_C"/>
    <property type="match status" value="1"/>
</dbReference>
<dbReference type="Proteomes" id="UP000199608">
    <property type="component" value="Unassembled WGS sequence"/>
</dbReference>
<gene>
    <name evidence="6" type="ORF">SAMN04487931_10279</name>
</gene>
<evidence type="ECO:0000256" key="3">
    <source>
        <dbReference type="ARBA" id="ARBA00023143"/>
    </source>
</evidence>
<comment type="similarity">
    <text evidence="2">Belongs to the bacterial flagellin family.</text>
</comment>
<dbReference type="EMBL" id="FNLL01000002">
    <property type="protein sequence ID" value="SDT85730.1"/>
    <property type="molecule type" value="Genomic_DNA"/>
</dbReference>
<proteinExistence type="inferred from homology"/>
<keyword evidence="6" id="KW-0282">Flagellum</keyword>
<dbReference type="SUPFAM" id="SSF64518">
    <property type="entry name" value="Phase 1 flagellin"/>
    <property type="match status" value="1"/>
</dbReference>
<dbReference type="InterPro" id="IPR001492">
    <property type="entry name" value="Flagellin"/>
</dbReference>
<keyword evidence="6" id="KW-0969">Cilium</keyword>
<evidence type="ECO:0000313" key="7">
    <source>
        <dbReference type="Proteomes" id="UP000199608"/>
    </source>
</evidence>
<comment type="subcellular location">
    <subcellularLocation>
        <location evidence="1">Bacterial flagellum</location>
    </subcellularLocation>
</comment>
<organism evidence="6 7">
    <name type="scientific">Desulfobacula phenolica</name>
    <dbReference type="NCBI Taxonomy" id="90732"/>
    <lineage>
        <taxon>Bacteria</taxon>
        <taxon>Pseudomonadati</taxon>
        <taxon>Thermodesulfobacteriota</taxon>
        <taxon>Desulfobacteria</taxon>
        <taxon>Desulfobacterales</taxon>
        <taxon>Desulfobacteraceae</taxon>
        <taxon>Desulfobacula</taxon>
    </lineage>
</organism>
<keyword evidence="6" id="KW-0966">Cell projection</keyword>
<accession>A0A1H2DS67</accession>
<keyword evidence="3" id="KW-0975">Bacterial flagellum</keyword>
<dbReference type="NCBIfam" id="TIGR02550">
    <property type="entry name" value="flagell_flgL"/>
    <property type="match status" value="1"/>
</dbReference>
<name>A0A1H2DS67_9BACT</name>
<evidence type="ECO:0000259" key="4">
    <source>
        <dbReference type="Pfam" id="PF00669"/>
    </source>
</evidence>
<keyword evidence="7" id="KW-1185">Reference proteome</keyword>
<feature type="domain" description="Flagellin N-terminal" evidence="4">
    <location>
        <begin position="21"/>
        <end position="140"/>
    </location>
</feature>